<reference evidence="14 15" key="1">
    <citation type="journal article" date="2024" name="IMA Fungus">
        <title>IMA Genome - F19 : A genome assembly and annotation guide to empower mycologists, including annotated draft genome sequences of Ceratocystis pirilliformis, Diaporthe australafricana, Fusarium ophioides, Paecilomyces lecythidis, and Sporothrix stenoceras.</title>
        <authorList>
            <person name="Aylward J."/>
            <person name="Wilson A.M."/>
            <person name="Visagie C.M."/>
            <person name="Spraker J."/>
            <person name="Barnes I."/>
            <person name="Buitendag C."/>
            <person name="Ceriani C."/>
            <person name="Del Mar Angel L."/>
            <person name="du Plessis D."/>
            <person name="Fuchs T."/>
            <person name="Gasser K."/>
            <person name="Kramer D."/>
            <person name="Li W."/>
            <person name="Munsamy K."/>
            <person name="Piso A."/>
            <person name="Price J.L."/>
            <person name="Sonnekus B."/>
            <person name="Thomas C."/>
            <person name="van der Nest A."/>
            <person name="van Dijk A."/>
            <person name="van Heerden A."/>
            <person name="van Vuuren N."/>
            <person name="Yilmaz N."/>
            <person name="Duong T.A."/>
            <person name="van der Merwe N.A."/>
            <person name="Wingfield M.J."/>
            <person name="Wingfield B.D."/>
        </authorList>
    </citation>
    <scope>NUCLEOTIDE SEQUENCE [LARGE SCALE GENOMIC DNA]</scope>
    <source>
        <strain evidence="14 15">CMW 5346</strain>
    </source>
</reference>
<keyword evidence="11" id="KW-0137">Centromere</keyword>
<proteinExistence type="inferred from homology"/>
<keyword evidence="9" id="KW-0206">Cytoskeleton</keyword>
<evidence type="ECO:0000256" key="11">
    <source>
        <dbReference type="ARBA" id="ARBA00023328"/>
    </source>
</evidence>
<evidence type="ECO:0000313" key="14">
    <source>
        <dbReference type="EMBL" id="KAL1894867.1"/>
    </source>
</evidence>
<evidence type="ECO:0000256" key="9">
    <source>
        <dbReference type="ARBA" id="ARBA00023212"/>
    </source>
</evidence>
<evidence type="ECO:0000256" key="7">
    <source>
        <dbReference type="ARBA" id="ARBA00022490"/>
    </source>
</evidence>
<evidence type="ECO:0000256" key="5">
    <source>
        <dbReference type="ARBA" id="ARBA00016329"/>
    </source>
</evidence>
<evidence type="ECO:0000256" key="12">
    <source>
        <dbReference type="ARBA" id="ARBA00032583"/>
    </source>
</evidence>
<comment type="similarity">
    <text evidence="4">Belongs to the DASH complex SPC19 family.</text>
</comment>
<organism evidence="14 15">
    <name type="scientific">Sporothrix stenoceras</name>
    <dbReference type="NCBI Taxonomy" id="5173"/>
    <lineage>
        <taxon>Eukaryota</taxon>
        <taxon>Fungi</taxon>
        <taxon>Dikarya</taxon>
        <taxon>Ascomycota</taxon>
        <taxon>Pezizomycotina</taxon>
        <taxon>Sordariomycetes</taxon>
        <taxon>Sordariomycetidae</taxon>
        <taxon>Ophiostomatales</taxon>
        <taxon>Ophiostomataceae</taxon>
        <taxon>Sporothrix</taxon>
    </lineage>
</organism>
<keyword evidence="15" id="KW-1185">Reference proteome</keyword>
<keyword evidence="7" id="KW-0963">Cytoplasm</keyword>
<feature type="region of interest" description="Disordered" evidence="13">
    <location>
        <begin position="123"/>
        <end position="166"/>
    </location>
</feature>
<keyword evidence="10" id="KW-0539">Nucleus</keyword>
<feature type="compositionally biased region" description="Basic and acidic residues" evidence="13">
    <location>
        <begin position="126"/>
        <end position="137"/>
    </location>
</feature>
<keyword evidence="6" id="KW-0158">Chromosome</keyword>
<accession>A0ABR3Z3T0</accession>
<dbReference type="Pfam" id="PF08287">
    <property type="entry name" value="DASH_Spc19"/>
    <property type="match status" value="1"/>
</dbReference>
<dbReference type="PANTHER" id="PTHR28262:SF1">
    <property type="entry name" value="DASH COMPLEX SUBUNIT SPC19"/>
    <property type="match status" value="1"/>
</dbReference>
<evidence type="ECO:0000256" key="8">
    <source>
        <dbReference type="ARBA" id="ARBA00022838"/>
    </source>
</evidence>
<keyword evidence="8" id="KW-0995">Kinetochore</keyword>
<dbReference type="PANTHER" id="PTHR28262">
    <property type="entry name" value="DASH COMPLEX SUBUNIT SPC19"/>
    <property type="match status" value="1"/>
</dbReference>
<gene>
    <name evidence="14" type="primary">SPC19</name>
    <name evidence="14" type="ORF">Sste5346_005554</name>
</gene>
<sequence>MSLYSSSASGSQTLALYGDCVASLRTSLAYLESSVATLAQETTGSPNGGGSTGAVADMPRLASVLKTVRHYELVPQPTLAAAEQSLQSEIGPAVAQLLDRASHQLARQARRIDTLQARAALQAGRLEGDGDSREPATKGRQLGRKTAPKNAVDPLRARMVHQRKEQLKYSVARLEREVAQKERELRQRLRQSTVGQ</sequence>
<protein>
    <recommendedName>
        <fullName evidence="5">DASH complex subunit SPC19</fullName>
    </recommendedName>
    <alternativeName>
        <fullName evidence="12">Outer kinetochore protein SPC19</fullName>
    </alternativeName>
</protein>
<dbReference type="EMBL" id="JAWCUI010000030">
    <property type="protein sequence ID" value="KAL1894867.1"/>
    <property type="molecule type" value="Genomic_DNA"/>
</dbReference>
<evidence type="ECO:0000256" key="3">
    <source>
        <dbReference type="ARBA" id="ARBA00004629"/>
    </source>
</evidence>
<name>A0ABR3Z3T0_9PEZI</name>
<dbReference type="Proteomes" id="UP001583186">
    <property type="component" value="Unassembled WGS sequence"/>
</dbReference>
<evidence type="ECO:0000313" key="15">
    <source>
        <dbReference type="Proteomes" id="UP001583186"/>
    </source>
</evidence>
<comment type="caution">
    <text evidence="14">The sequence shown here is derived from an EMBL/GenBank/DDBJ whole genome shotgun (WGS) entry which is preliminary data.</text>
</comment>
<dbReference type="InterPro" id="IPR013251">
    <property type="entry name" value="DASH_Spc19"/>
</dbReference>
<evidence type="ECO:0000256" key="13">
    <source>
        <dbReference type="SAM" id="MobiDB-lite"/>
    </source>
</evidence>
<evidence type="ECO:0000256" key="10">
    <source>
        <dbReference type="ARBA" id="ARBA00023242"/>
    </source>
</evidence>
<evidence type="ECO:0000256" key="6">
    <source>
        <dbReference type="ARBA" id="ARBA00022454"/>
    </source>
</evidence>
<evidence type="ECO:0000256" key="1">
    <source>
        <dbReference type="ARBA" id="ARBA00004123"/>
    </source>
</evidence>
<evidence type="ECO:0000256" key="4">
    <source>
        <dbReference type="ARBA" id="ARBA00008952"/>
    </source>
</evidence>
<evidence type="ECO:0000256" key="2">
    <source>
        <dbReference type="ARBA" id="ARBA00004186"/>
    </source>
</evidence>
<comment type="subcellular location">
    <subcellularLocation>
        <location evidence="3">Chromosome</location>
        <location evidence="3">Centromere</location>
        <location evidence="3">Kinetochore</location>
    </subcellularLocation>
    <subcellularLocation>
        <location evidence="2">Cytoplasm</location>
        <location evidence="2">Cytoskeleton</location>
        <location evidence="2">Spindle</location>
    </subcellularLocation>
    <subcellularLocation>
        <location evidence="1">Nucleus</location>
    </subcellularLocation>
</comment>